<protein>
    <recommendedName>
        <fullName evidence="5">Zn(2)-C6 fungal-type domain-containing protein</fullName>
    </recommendedName>
</protein>
<dbReference type="AlphaFoldDB" id="A0A0C4EDQ9"/>
<evidence type="ECO:0000256" key="1">
    <source>
        <dbReference type="SAM" id="MobiDB-lite"/>
    </source>
</evidence>
<reference evidence="4" key="2">
    <citation type="submission" date="2010-05" db="EMBL/GenBank/DDBJ databases">
        <title>The genome sequence of Magnaporthe poae strain ATCC 64411.</title>
        <authorList>
            <person name="Ma L.-J."/>
            <person name="Dead R."/>
            <person name="Young S."/>
            <person name="Zeng Q."/>
            <person name="Koehrsen M."/>
            <person name="Alvarado L."/>
            <person name="Berlin A."/>
            <person name="Chapman S.B."/>
            <person name="Chen Z."/>
            <person name="Freedman E."/>
            <person name="Gellesch M."/>
            <person name="Goldberg J."/>
            <person name="Griggs A."/>
            <person name="Gujja S."/>
            <person name="Heilman E.R."/>
            <person name="Heiman D."/>
            <person name="Hepburn T."/>
            <person name="Howarth C."/>
            <person name="Jen D."/>
            <person name="Larson L."/>
            <person name="Mehta T."/>
            <person name="Neiman D."/>
            <person name="Pearson M."/>
            <person name="Roberts A."/>
            <person name="Saif S."/>
            <person name="Shea T."/>
            <person name="Shenoy N."/>
            <person name="Sisk P."/>
            <person name="Stolte C."/>
            <person name="Sykes S."/>
            <person name="Walk T."/>
            <person name="White J."/>
            <person name="Yandava C."/>
            <person name="Haas B."/>
            <person name="Nusbaum C."/>
            <person name="Birren B."/>
        </authorList>
    </citation>
    <scope>NUCLEOTIDE SEQUENCE [LARGE SCALE GENOMIC DNA]</scope>
    <source>
        <strain evidence="4">ATCC 64411 / 73-15</strain>
    </source>
</reference>
<reference evidence="2" key="3">
    <citation type="submission" date="2011-03" db="EMBL/GenBank/DDBJ databases">
        <title>Annotation of Magnaporthe poae ATCC 64411.</title>
        <authorList>
            <person name="Ma L.-J."/>
            <person name="Dead R."/>
            <person name="Young S.K."/>
            <person name="Zeng Q."/>
            <person name="Gargeya S."/>
            <person name="Fitzgerald M."/>
            <person name="Haas B."/>
            <person name="Abouelleil A."/>
            <person name="Alvarado L."/>
            <person name="Arachchi H.M."/>
            <person name="Berlin A."/>
            <person name="Brown A."/>
            <person name="Chapman S.B."/>
            <person name="Chen Z."/>
            <person name="Dunbar C."/>
            <person name="Freedman E."/>
            <person name="Gearin G."/>
            <person name="Gellesch M."/>
            <person name="Goldberg J."/>
            <person name="Griggs A."/>
            <person name="Gujja S."/>
            <person name="Heiman D."/>
            <person name="Howarth C."/>
            <person name="Larson L."/>
            <person name="Lui A."/>
            <person name="MacDonald P.J.P."/>
            <person name="Mehta T."/>
            <person name="Montmayeur A."/>
            <person name="Murphy C."/>
            <person name="Neiman D."/>
            <person name="Pearson M."/>
            <person name="Priest M."/>
            <person name="Roberts A."/>
            <person name="Saif S."/>
            <person name="Shea T."/>
            <person name="Shenoy N."/>
            <person name="Sisk P."/>
            <person name="Stolte C."/>
            <person name="Sykes S."/>
            <person name="Yandava C."/>
            <person name="Wortman J."/>
            <person name="Nusbaum C."/>
            <person name="Birren B."/>
        </authorList>
    </citation>
    <scope>NUCLEOTIDE SEQUENCE</scope>
    <source>
        <strain evidence="2">ATCC 64411</strain>
    </source>
</reference>
<dbReference type="Proteomes" id="UP000011715">
    <property type="component" value="Unassembled WGS sequence"/>
</dbReference>
<dbReference type="PANTHER" id="PTHR35392">
    <property type="entry name" value="ZN(II)2CYS6 TRANSCRIPTION FACTOR (EUROFUNG)-RELATED-RELATED"/>
    <property type="match status" value="1"/>
</dbReference>
<feature type="compositionally biased region" description="Polar residues" evidence="1">
    <location>
        <begin position="282"/>
        <end position="291"/>
    </location>
</feature>
<dbReference type="EnsemblFungi" id="MAPG_10867T0">
    <property type="protein sequence ID" value="MAPG_10867T0"/>
    <property type="gene ID" value="MAPG_10867"/>
</dbReference>
<feature type="compositionally biased region" description="Basic residues" evidence="1">
    <location>
        <begin position="318"/>
        <end position="338"/>
    </location>
</feature>
<accession>A0A0C4EDQ9</accession>
<dbReference type="STRING" id="644358.A0A0C4EDQ9"/>
<dbReference type="VEuPathDB" id="FungiDB:MAPG_10867"/>
<evidence type="ECO:0000313" key="2">
    <source>
        <dbReference type="EMBL" id="KLU91918.1"/>
    </source>
</evidence>
<evidence type="ECO:0000313" key="3">
    <source>
        <dbReference type="EnsemblFungi" id="MAPG_10867T0"/>
    </source>
</evidence>
<reference evidence="3" key="5">
    <citation type="submission" date="2015-06" db="UniProtKB">
        <authorList>
            <consortium name="EnsemblFungi"/>
        </authorList>
    </citation>
    <scope>IDENTIFICATION</scope>
    <source>
        <strain evidence="3">ATCC 64411</strain>
    </source>
</reference>
<organism evidence="3 4">
    <name type="scientific">Magnaporthiopsis poae (strain ATCC 64411 / 73-15)</name>
    <name type="common">Kentucky bluegrass fungus</name>
    <name type="synonym">Magnaporthe poae</name>
    <dbReference type="NCBI Taxonomy" id="644358"/>
    <lineage>
        <taxon>Eukaryota</taxon>
        <taxon>Fungi</taxon>
        <taxon>Dikarya</taxon>
        <taxon>Ascomycota</taxon>
        <taxon>Pezizomycotina</taxon>
        <taxon>Sordariomycetes</taxon>
        <taxon>Sordariomycetidae</taxon>
        <taxon>Magnaporthales</taxon>
        <taxon>Magnaporthaceae</taxon>
        <taxon>Magnaporthiopsis</taxon>
    </lineage>
</organism>
<sequence length="609" mass="67600">MPPWLPADEEMADEEEDMLAGDDAEANLVLAASLLGMAEEELYVRVHMDIPDYLAPLGPLDRAHPTDPDALADAALLDLVRDPCWMLVDDNNAAGDGANHHMGWPPDHIYFDFEANKDCQPPLGMANLDPFTEYLPDAPDPIIMPGPSKRTAAMNTYLPNPWAFEPLPGAAAAAELNKTAALQLHAPLAQSVPGVGIAATGMPNAASALGLATLGDQPHSADGYRLSSAVTDWASSGSSMALCMPSTGSSPVLSAGPPFSNPGLQDFGASWGAGGLYSQMATQNGSDSMEWSATRETKRGDGKRTREEQADEDNTSSRPRKRGKFRSQHKRSLGTRKKRCSRCRMPENKCQLDPSQAVVCTRCKTLELLDNPVLSKMPCLRYLITDSTLYREQDMPYQGFSRRWQSMDLVDIDTWASPRIRTVKASQVSPHAPYEIRVREFVPVEGLDTMEEVWTTRQSVLKRHRIPPFAICDLKQTAEVLEAYIDRNIGTYVNGVVYDLDTLLWTTYHFAFGHMGRAKTQKERDLIRNCFRLWVGCLKNTHPEYIFGDDDLGADEIDDGDSLFNKKVPMPVVMMAQLELIMHTRVLRPMTRAVLRSLEDLVMENKPQY</sequence>
<dbReference type="PANTHER" id="PTHR35392:SF3">
    <property type="entry name" value="ZN(2)-C6 FUNGAL-TYPE DOMAIN-CONTAINING PROTEIN"/>
    <property type="match status" value="1"/>
</dbReference>
<dbReference type="eggNOG" id="ENOG502S5SN">
    <property type="taxonomic scope" value="Eukaryota"/>
</dbReference>
<reference evidence="2" key="1">
    <citation type="submission" date="2010-05" db="EMBL/GenBank/DDBJ databases">
        <title>The Genome Sequence of Magnaporthe poae strain ATCC 64411.</title>
        <authorList>
            <consortium name="The Broad Institute Genome Sequencing Platform"/>
            <consortium name="Broad Institute Genome Sequencing Center for Infectious Disease"/>
            <person name="Ma L.-J."/>
            <person name="Dead R."/>
            <person name="Young S."/>
            <person name="Zeng Q."/>
            <person name="Koehrsen M."/>
            <person name="Alvarado L."/>
            <person name="Berlin A."/>
            <person name="Chapman S.B."/>
            <person name="Chen Z."/>
            <person name="Freedman E."/>
            <person name="Gellesch M."/>
            <person name="Goldberg J."/>
            <person name="Griggs A."/>
            <person name="Gujja S."/>
            <person name="Heilman E.R."/>
            <person name="Heiman D."/>
            <person name="Hepburn T."/>
            <person name="Howarth C."/>
            <person name="Jen D."/>
            <person name="Larson L."/>
            <person name="Mehta T."/>
            <person name="Neiman D."/>
            <person name="Pearson M."/>
            <person name="Roberts A."/>
            <person name="Saif S."/>
            <person name="Shea T."/>
            <person name="Shenoy N."/>
            <person name="Sisk P."/>
            <person name="Stolte C."/>
            <person name="Sykes S."/>
            <person name="Walk T."/>
            <person name="White J."/>
            <person name="Yandava C."/>
            <person name="Haas B."/>
            <person name="Nusbaum C."/>
            <person name="Birren B."/>
        </authorList>
    </citation>
    <scope>NUCLEOTIDE SEQUENCE</scope>
    <source>
        <strain evidence="2">ATCC 64411</strain>
    </source>
</reference>
<evidence type="ECO:0008006" key="5">
    <source>
        <dbReference type="Google" id="ProtNLM"/>
    </source>
</evidence>
<name>A0A0C4EDQ9_MAGP6</name>
<dbReference type="OrthoDB" id="5362630at2759"/>
<dbReference type="EMBL" id="GL876978">
    <property type="protein sequence ID" value="KLU91918.1"/>
    <property type="molecule type" value="Genomic_DNA"/>
</dbReference>
<gene>
    <name evidence="2" type="ORF">MAPG_10867</name>
</gene>
<feature type="region of interest" description="Disordered" evidence="1">
    <location>
        <begin position="282"/>
        <end position="338"/>
    </location>
</feature>
<reference evidence="3" key="4">
    <citation type="journal article" date="2015" name="G3 (Bethesda)">
        <title>Genome sequences of three phytopathogenic species of the Magnaporthaceae family of fungi.</title>
        <authorList>
            <person name="Okagaki L.H."/>
            <person name="Nunes C.C."/>
            <person name="Sailsbery J."/>
            <person name="Clay B."/>
            <person name="Brown D."/>
            <person name="John T."/>
            <person name="Oh Y."/>
            <person name="Young N."/>
            <person name="Fitzgerald M."/>
            <person name="Haas B.J."/>
            <person name="Zeng Q."/>
            <person name="Young S."/>
            <person name="Adiconis X."/>
            <person name="Fan L."/>
            <person name="Levin J.Z."/>
            <person name="Mitchell T.K."/>
            <person name="Okubara P.A."/>
            <person name="Farman M.L."/>
            <person name="Kohn L.M."/>
            <person name="Birren B."/>
            <person name="Ma L.-J."/>
            <person name="Dean R.A."/>
        </authorList>
    </citation>
    <scope>NUCLEOTIDE SEQUENCE</scope>
    <source>
        <strain evidence="3">ATCC 64411 / 73-15</strain>
    </source>
</reference>
<proteinExistence type="predicted"/>
<dbReference type="InterPro" id="IPR052973">
    <property type="entry name" value="Fungal_sec-metab_reg_TF"/>
</dbReference>
<dbReference type="EMBL" id="ADBL01002679">
    <property type="status" value="NOT_ANNOTATED_CDS"/>
    <property type="molecule type" value="Genomic_DNA"/>
</dbReference>
<evidence type="ECO:0000313" key="4">
    <source>
        <dbReference type="Proteomes" id="UP000011715"/>
    </source>
</evidence>
<feature type="compositionally biased region" description="Basic and acidic residues" evidence="1">
    <location>
        <begin position="293"/>
        <end position="308"/>
    </location>
</feature>
<keyword evidence="4" id="KW-1185">Reference proteome</keyword>